<keyword evidence="13 14" id="KW-1015">Disulfide bond</keyword>
<feature type="domain" description="Radical SAM core" evidence="15">
    <location>
        <begin position="102"/>
        <end position="340"/>
    </location>
</feature>
<dbReference type="RefSeq" id="WP_305944099.1">
    <property type="nucleotide sequence ID" value="NZ_JAUZVY010000001.1"/>
</dbReference>
<keyword evidence="12 14" id="KW-0411">Iron-sulfur</keyword>
<feature type="binding site" evidence="14">
    <location>
        <position position="123"/>
    </location>
    <ligand>
        <name>[4Fe-4S] cluster</name>
        <dbReference type="ChEBI" id="CHEBI:49883"/>
        <note>4Fe-4S-S-AdoMet</note>
    </ligand>
</feature>
<keyword evidence="17" id="KW-1185">Reference proteome</keyword>
<dbReference type="Gene3D" id="1.10.150.530">
    <property type="match status" value="1"/>
</dbReference>
<evidence type="ECO:0000256" key="12">
    <source>
        <dbReference type="ARBA" id="ARBA00023014"/>
    </source>
</evidence>
<comment type="cofactor">
    <cofactor evidence="14">
        <name>[4Fe-4S] cluster</name>
        <dbReference type="ChEBI" id="CHEBI:49883"/>
    </cofactor>
    <text evidence="14">Binds 1 [4Fe-4S] cluster. The cluster is coordinated with 3 cysteines and an exchangeable S-adenosyl-L-methionine.</text>
</comment>
<keyword evidence="7 14" id="KW-0808">Transferase</keyword>
<evidence type="ECO:0000256" key="13">
    <source>
        <dbReference type="ARBA" id="ARBA00023157"/>
    </source>
</evidence>
<dbReference type="Gene3D" id="3.20.20.70">
    <property type="entry name" value="Aldolase class I"/>
    <property type="match status" value="1"/>
</dbReference>
<dbReference type="PROSITE" id="PS51918">
    <property type="entry name" value="RADICAL_SAM"/>
    <property type="match status" value="1"/>
</dbReference>
<evidence type="ECO:0000256" key="11">
    <source>
        <dbReference type="ARBA" id="ARBA00023004"/>
    </source>
</evidence>
<accession>A0ABT9GLR8</accession>
<dbReference type="InterPro" id="IPR007197">
    <property type="entry name" value="rSAM"/>
</dbReference>
<dbReference type="InterPro" id="IPR040072">
    <property type="entry name" value="Methyltransferase_A"/>
</dbReference>
<feature type="binding site" evidence="14">
    <location>
        <begin position="170"/>
        <end position="171"/>
    </location>
    <ligand>
        <name>S-adenosyl-L-methionine</name>
        <dbReference type="ChEBI" id="CHEBI:59789"/>
    </ligand>
</feature>
<dbReference type="EMBL" id="JAUZVY010000001">
    <property type="protein sequence ID" value="MDP4527918.1"/>
    <property type="molecule type" value="Genomic_DNA"/>
</dbReference>
<gene>
    <name evidence="14" type="primary">rlmN</name>
    <name evidence="16" type="ORF">Q3O59_02570</name>
</gene>
<feature type="binding site" evidence="14">
    <location>
        <position position="116"/>
    </location>
    <ligand>
        <name>[4Fe-4S] cluster</name>
        <dbReference type="ChEBI" id="CHEBI:49883"/>
        <note>4Fe-4S-S-AdoMet</note>
    </ligand>
</feature>
<comment type="catalytic activity">
    <reaction evidence="14">
        <text>adenosine(37) in tRNA + 2 reduced [2Fe-2S]-[ferredoxin] + 2 S-adenosyl-L-methionine = 2-methyladenosine(37) in tRNA + 5'-deoxyadenosine + L-methionine + 2 oxidized [2Fe-2S]-[ferredoxin] + S-adenosyl-L-homocysteine</text>
        <dbReference type="Rhea" id="RHEA:43332"/>
        <dbReference type="Rhea" id="RHEA-COMP:10000"/>
        <dbReference type="Rhea" id="RHEA-COMP:10001"/>
        <dbReference type="Rhea" id="RHEA-COMP:10162"/>
        <dbReference type="Rhea" id="RHEA-COMP:10485"/>
        <dbReference type="ChEBI" id="CHEBI:17319"/>
        <dbReference type="ChEBI" id="CHEBI:33737"/>
        <dbReference type="ChEBI" id="CHEBI:33738"/>
        <dbReference type="ChEBI" id="CHEBI:57844"/>
        <dbReference type="ChEBI" id="CHEBI:57856"/>
        <dbReference type="ChEBI" id="CHEBI:59789"/>
        <dbReference type="ChEBI" id="CHEBI:74411"/>
        <dbReference type="ChEBI" id="CHEBI:74497"/>
        <dbReference type="EC" id="2.1.1.192"/>
    </reaction>
</comment>
<comment type="caution">
    <text evidence="14">Lacks conserved residue(s) required for the propagation of feature annotation.</text>
</comment>
<dbReference type="SFLD" id="SFLDG01062">
    <property type="entry name" value="methyltransferase_(Class_A)"/>
    <property type="match status" value="1"/>
</dbReference>
<comment type="subcellular location">
    <subcellularLocation>
        <location evidence="1 14">Cytoplasm</location>
    </subcellularLocation>
</comment>
<dbReference type="GO" id="GO:0008168">
    <property type="term" value="F:methyltransferase activity"/>
    <property type="evidence" value="ECO:0007669"/>
    <property type="project" value="UniProtKB-KW"/>
</dbReference>
<evidence type="ECO:0000256" key="5">
    <source>
        <dbReference type="ARBA" id="ARBA00022552"/>
    </source>
</evidence>
<evidence type="ECO:0000256" key="1">
    <source>
        <dbReference type="ARBA" id="ARBA00004496"/>
    </source>
</evidence>
<feature type="binding site" evidence="14">
    <location>
        <begin position="224"/>
        <end position="226"/>
    </location>
    <ligand>
        <name>S-adenosyl-L-methionine</name>
        <dbReference type="ChEBI" id="CHEBI:59789"/>
    </ligand>
</feature>
<reference evidence="16 17" key="1">
    <citation type="submission" date="2023-08" db="EMBL/GenBank/DDBJ databases">
        <authorList>
            <person name="Joshi A."/>
            <person name="Thite S."/>
        </authorList>
    </citation>
    <scope>NUCLEOTIDE SEQUENCE [LARGE SCALE GENOMIC DNA]</scope>
    <source>
        <strain evidence="16 17">1E1</strain>
    </source>
</reference>
<dbReference type="InterPro" id="IPR004383">
    <property type="entry name" value="rRNA_lsu_MTrfase_RlmN/Cfr"/>
</dbReference>
<dbReference type="PIRSF" id="PIRSF006004">
    <property type="entry name" value="CHP00048"/>
    <property type="match status" value="1"/>
</dbReference>
<keyword evidence="5 14" id="KW-0698">rRNA processing</keyword>
<proteinExistence type="inferred from homology"/>
<evidence type="ECO:0000313" key="17">
    <source>
        <dbReference type="Proteomes" id="UP001236258"/>
    </source>
</evidence>
<protein>
    <recommendedName>
        <fullName evidence="14">Dual-specificity RNA methyltransferase RlmN</fullName>
        <ecNumber evidence="14">2.1.1.192</ecNumber>
    </recommendedName>
    <alternativeName>
        <fullName evidence="14">23S rRNA (adenine(2503)-C(2))-methyltransferase</fullName>
    </alternativeName>
    <alternativeName>
        <fullName evidence="14">23S rRNA m2A2503 methyltransferase</fullName>
    </alternativeName>
    <alternativeName>
        <fullName evidence="14">Ribosomal RNA large subunit methyltransferase N</fullName>
    </alternativeName>
    <alternativeName>
        <fullName evidence="14">tRNA (adenine(37)-C(2))-methyltransferase</fullName>
    </alternativeName>
    <alternativeName>
        <fullName evidence="14">tRNA m2A37 methyltransferase</fullName>
    </alternativeName>
</protein>
<comment type="similarity">
    <text evidence="2 14">Belongs to the radical SAM superfamily. RlmN family.</text>
</comment>
<dbReference type="PANTHER" id="PTHR30544:SF5">
    <property type="entry name" value="RADICAL SAM CORE DOMAIN-CONTAINING PROTEIN"/>
    <property type="match status" value="1"/>
</dbReference>
<dbReference type="GO" id="GO:0032259">
    <property type="term" value="P:methylation"/>
    <property type="evidence" value="ECO:0007669"/>
    <property type="project" value="UniProtKB-KW"/>
</dbReference>
<feature type="active site" description="S-methylcysteine intermediate" evidence="14">
    <location>
        <position position="345"/>
    </location>
</feature>
<keyword evidence="6 14" id="KW-0489">Methyltransferase</keyword>
<evidence type="ECO:0000313" key="16">
    <source>
        <dbReference type="EMBL" id="MDP4527918.1"/>
    </source>
</evidence>
<dbReference type="InterPro" id="IPR027492">
    <property type="entry name" value="RNA_MTrfase_RlmN"/>
</dbReference>
<dbReference type="SUPFAM" id="SSF102114">
    <property type="entry name" value="Radical SAM enzymes"/>
    <property type="match status" value="1"/>
</dbReference>
<comment type="caution">
    <text evidence="16">The sequence shown here is derived from an EMBL/GenBank/DDBJ whole genome shotgun (WGS) entry which is preliminary data.</text>
</comment>
<keyword evidence="10 14" id="KW-0479">Metal-binding</keyword>
<organism evidence="16 17">
    <name type="scientific">Alkalimonas delamerensis</name>
    <dbReference type="NCBI Taxonomy" id="265981"/>
    <lineage>
        <taxon>Bacteria</taxon>
        <taxon>Pseudomonadati</taxon>
        <taxon>Pseudomonadota</taxon>
        <taxon>Gammaproteobacteria</taxon>
        <taxon>Alkalimonas</taxon>
    </lineage>
</organism>
<sequence>MTTQTAKTNLLNLNREQMKSFFAEMGEKPFRADQVMKWIYHYCVDDFDQMTNVNKVLREKLKQLCEIRAPEVATRQDSADGTIKFVMRLDGGQEVETVWIPEKDRRTLCVSSQVGCALDCSFCSTAQQGFNRNLTVAEIIGQVWRVSQLIGSFGETGEKPVTNVVMMGMGEPLLNMNNVIPAMELMMEDYGFGLSKRRVTLSTSGVVPALDAMLGKIDVALAISLHAPNNALRNELVPVNKKYPMEDFLASSRRYVEWSKANDKVTVEYVMLSGINDSMEQAHELAHALRDTPAKINLIPFNPYPGSPYSRSSNSRIDRFNKVLQEHGFTVMVRKTRGDDIDAACGQLVGDVVDRTKRLLKKQMKGQEISVRMTS</sequence>
<keyword evidence="9 14" id="KW-0819">tRNA processing</keyword>
<evidence type="ECO:0000256" key="14">
    <source>
        <dbReference type="HAMAP-Rule" id="MF_01849"/>
    </source>
</evidence>
<name>A0ABT9GLR8_9GAMM</name>
<keyword evidence="3 14" id="KW-0004">4Fe-4S</keyword>
<feature type="binding site" evidence="14">
    <location>
        <position position="202"/>
    </location>
    <ligand>
        <name>S-adenosyl-L-methionine</name>
        <dbReference type="ChEBI" id="CHEBI:59789"/>
    </ligand>
</feature>
<dbReference type="Proteomes" id="UP001236258">
    <property type="component" value="Unassembled WGS sequence"/>
</dbReference>
<evidence type="ECO:0000256" key="2">
    <source>
        <dbReference type="ARBA" id="ARBA00007544"/>
    </source>
</evidence>
<dbReference type="HAMAP" id="MF_01849">
    <property type="entry name" value="RNA_methyltr_RlmN"/>
    <property type="match status" value="1"/>
</dbReference>
<evidence type="ECO:0000256" key="7">
    <source>
        <dbReference type="ARBA" id="ARBA00022679"/>
    </source>
</evidence>
<evidence type="ECO:0000256" key="9">
    <source>
        <dbReference type="ARBA" id="ARBA00022694"/>
    </source>
</evidence>
<evidence type="ECO:0000256" key="8">
    <source>
        <dbReference type="ARBA" id="ARBA00022691"/>
    </source>
</evidence>
<dbReference type="NCBIfam" id="TIGR00048">
    <property type="entry name" value="rRNA_mod_RlmN"/>
    <property type="match status" value="1"/>
</dbReference>
<dbReference type="SFLD" id="SFLDF00275">
    <property type="entry name" value="adenosine_C2_methyltransferase"/>
    <property type="match status" value="1"/>
</dbReference>
<evidence type="ECO:0000256" key="10">
    <source>
        <dbReference type="ARBA" id="ARBA00022723"/>
    </source>
</evidence>
<keyword evidence="8 14" id="KW-0949">S-adenosyl-L-methionine</keyword>
<feature type="active site" description="Proton acceptor" evidence="14">
    <location>
        <position position="96"/>
    </location>
</feature>
<dbReference type="CDD" id="cd01335">
    <property type="entry name" value="Radical_SAM"/>
    <property type="match status" value="1"/>
</dbReference>
<keyword evidence="11 14" id="KW-0408">Iron</keyword>
<evidence type="ECO:0000256" key="4">
    <source>
        <dbReference type="ARBA" id="ARBA00022490"/>
    </source>
</evidence>
<comment type="function">
    <text evidence="14">Specifically methylates position 2 of adenine 2503 in 23S rRNA and position 2 of adenine 37 in tRNAs. m2A2503 modification seems to play a crucial role in the proofreading step occurring at the peptidyl transferase center and thus would serve to optimize ribosomal fidelity.</text>
</comment>
<comment type="miscellaneous">
    <text evidence="14">Reaction proceeds by a ping-pong mechanism involving intermediate methylation of a conserved cysteine residue.</text>
</comment>
<dbReference type="NCBIfam" id="NF008396">
    <property type="entry name" value="PRK11194.1"/>
    <property type="match status" value="1"/>
</dbReference>
<dbReference type="Pfam" id="PF21016">
    <property type="entry name" value="RlmN_N"/>
    <property type="match status" value="1"/>
</dbReference>
<feature type="binding site" evidence="14">
    <location>
        <position position="302"/>
    </location>
    <ligand>
        <name>S-adenosyl-L-methionine</name>
        <dbReference type="ChEBI" id="CHEBI:59789"/>
    </ligand>
</feature>
<evidence type="ECO:0000259" key="15">
    <source>
        <dbReference type="PROSITE" id="PS51918"/>
    </source>
</evidence>
<keyword evidence="4 14" id="KW-0963">Cytoplasm</keyword>
<dbReference type="PANTHER" id="PTHR30544">
    <property type="entry name" value="23S RRNA METHYLTRANSFERASE"/>
    <property type="match status" value="1"/>
</dbReference>
<comment type="catalytic activity">
    <reaction evidence="14">
        <text>adenosine(2503) in 23S rRNA + 2 reduced [2Fe-2S]-[ferredoxin] + 2 S-adenosyl-L-methionine = 2-methyladenosine(2503) in 23S rRNA + 5'-deoxyadenosine + L-methionine + 2 oxidized [2Fe-2S]-[ferredoxin] + S-adenosyl-L-homocysteine</text>
        <dbReference type="Rhea" id="RHEA:42916"/>
        <dbReference type="Rhea" id="RHEA-COMP:10000"/>
        <dbReference type="Rhea" id="RHEA-COMP:10001"/>
        <dbReference type="Rhea" id="RHEA-COMP:10152"/>
        <dbReference type="Rhea" id="RHEA-COMP:10282"/>
        <dbReference type="ChEBI" id="CHEBI:17319"/>
        <dbReference type="ChEBI" id="CHEBI:33737"/>
        <dbReference type="ChEBI" id="CHEBI:33738"/>
        <dbReference type="ChEBI" id="CHEBI:57844"/>
        <dbReference type="ChEBI" id="CHEBI:57856"/>
        <dbReference type="ChEBI" id="CHEBI:59789"/>
        <dbReference type="ChEBI" id="CHEBI:74411"/>
        <dbReference type="ChEBI" id="CHEBI:74497"/>
        <dbReference type="EC" id="2.1.1.192"/>
    </reaction>
</comment>
<dbReference type="InterPro" id="IPR048641">
    <property type="entry name" value="RlmN_N"/>
</dbReference>
<dbReference type="Pfam" id="PF04055">
    <property type="entry name" value="Radical_SAM"/>
    <property type="match status" value="1"/>
</dbReference>
<dbReference type="InterPro" id="IPR058240">
    <property type="entry name" value="rSAM_sf"/>
</dbReference>
<feature type="binding site" evidence="14">
    <location>
        <position position="120"/>
    </location>
    <ligand>
        <name>[4Fe-4S] cluster</name>
        <dbReference type="ChEBI" id="CHEBI:49883"/>
        <note>4Fe-4S-S-AdoMet</note>
    </ligand>
</feature>
<dbReference type="SFLD" id="SFLDS00029">
    <property type="entry name" value="Radical_SAM"/>
    <property type="match status" value="1"/>
</dbReference>
<dbReference type="InterPro" id="IPR013785">
    <property type="entry name" value="Aldolase_TIM"/>
</dbReference>
<evidence type="ECO:0000256" key="3">
    <source>
        <dbReference type="ARBA" id="ARBA00022485"/>
    </source>
</evidence>
<evidence type="ECO:0000256" key="6">
    <source>
        <dbReference type="ARBA" id="ARBA00022603"/>
    </source>
</evidence>
<dbReference type="EC" id="2.1.1.192" evidence="14"/>